<evidence type="ECO:0000313" key="1">
    <source>
        <dbReference type="EMBL" id="KAJ8116146.1"/>
    </source>
</evidence>
<organism evidence="1 2">
    <name type="scientific">Boeremia exigua</name>
    <dbReference type="NCBI Taxonomy" id="749465"/>
    <lineage>
        <taxon>Eukaryota</taxon>
        <taxon>Fungi</taxon>
        <taxon>Dikarya</taxon>
        <taxon>Ascomycota</taxon>
        <taxon>Pezizomycotina</taxon>
        <taxon>Dothideomycetes</taxon>
        <taxon>Pleosporomycetidae</taxon>
        <taxon>Pleosporales</taxon>
        <taxon>Pleosporineae</taxon>
        <taxon>Didymellaceae</taxon>
        <taxon>Boeremia</taxon>
    </lineage>
</organism>
<dbReference type="Proteomes" id="UP001153331">
    <property type="component" value="Unassembled WGS sequence"/>
</dbReference>
<comment type="caution">
    <text evidence="1">The sequence shown here is derived from an EMBL/GenBank/DDBJ whole genome shotgun (WGS) entry which is preliminary data.</text>
</comment>
<proteinExistence type="predicted"/>
<evidence type="ECO:0000313" key="2">
    <source>
        <dbReference type="Proteomes" id="UP001153331"/>
    </source>
</evidence>
<keyword evidence="2" id="KW-1185">Reference proteome</keyword>
<protein>
    <submittedName>
        <fullName evidence="1">Uncharacterized protein</fullName>
    </submittedName>
</protein>
<sequence>MCAYCNQEDPTGAASTPQTASSSVSSTPIGQRPPCKVSGRAARDGSSNPRPAVAMYRGGSCPAPVIGGDVPRAPPSPDSRAASDIEADDKNEALYNEYTDISSLALNFVPCPFVSSCPSIGKSAKKKKMDSSAGPRRFSTSGEERVGLLSEARKLSQQYGTLPDASELERLVSPNGTVELHTTAGAEARILFKSSIPLMLTYLLQYNFSLVTIFVVGHIGTDELGAVSLASMTANITGLAVYEGLATSLDTLCAQAYGSGRKTLVGLHLQRMCLFMLLVTIPIGALWLTSGWILAALVPEKELAHLAGSYLSLLLAGAPGYAIFEAGKRFTQAQGLFNASLFVLIIATPINIVLNYIFVFVLDWDLTGAALATVVSNNLLPFLLWVYVYFTNPSSLECWGGFSKAAFTNWGPMAKLAVPGIVMVETEWLAFDILTFSSSYLSTAHLAAQSIVMTMAVAIYHVPFSVGVAVSTRLGNLIGAGSLRAARIATKAYILTFLAIGLFDFIVLAACKNILPKAFTTDPVVQDIVSTVLPLLAVFQFCDSTTALVNALLRGLGKQAIGGWCNLFVYYVIAVPLALALCFPADLKLLGLWTGCAVGSSCISITEGIYMKFYNWENAIEEARGREE</sequence>
<reference evidence="1" key="1">
    <citation type="submission" date="2022-11" db="EMBL/GenBank/DDBJ databases">
        <title>Genome Sequence of Boeremia exigua.</title>
        <authorList>
            <person name="Buettner E."/>
        </authorList>
    </citation>
    <scope>NUCLEOTIDE SEQUENCE</scope>
    <source>
        <strain evidence="1">CU02</strain>
    </source>
</reference>
<accession>A0ACC2ILT1</accession>
<dbReference type="EMBL" id="JAPHNI010000107">
    <property type="protein sequence ID" value="KAJ8116146.1"/>
    <property type="molecule type" value="Genomic_DNA"/>
</dbReference>
<gene>
    <name evidence="1" type="ORF">OPT61_g2370</name>
</gene>
<name>A0ACC2ILT1_9PLEO</name>